<proteinExistence type="predicted"/>
<keyword evidence="4 5" id="KW-0472">Membrane</keyword>
<keyword evidence="3 5" id="KW-1133">Transmembrane helix</keyword>
<feature type="transmembrane region" description="Helical" evidence="5">
    <location>
        <begin position="157"/>
        <end position="175"/>
    </location>
</feature>
<dbReference type="InterPro" id="IPR006977">
    <property type="entry name" value="Yip1_dom"/>
</dbReference>
<name>A0A166AXZ3_METOA</name>
<dbReference type="OrthoDB" id="386953at2157"/>
<protein>
    <submittedName>
        <fullName evidence="7">Yip1 domain protein</fullName>
    </submittedName>
</protein>
<reference evidence="8" key="1">
    <citation type="journal article" date="2016" name="Genome Announc.">
        <title>Draft Genome Sequences of Methanobrevibacter curvatus DSM11111, Methanobrevibacter cuticularis DSM11139, Methanobrevibacter filiformis DSM11501, and Methanobrevibacter oralis DSM7256.</title>
        <authorList>
            <person name="Poehlein A."/>
            <person name="Seedorf H."/>
        </authorList>
    </citation>
    <scope>NUCLEOTIDE SEQUENCE [LARGE SCALE GENOMIC DNA]</scope>
    <source>
        <strain evidence="8">DSM 7256 / JCM 30027 / ZR</strain>
    </source>
</reference>
<dbReference type="AlphaFoldDB" id="A0A166AXZ3"/>
<gene>
    <name evidence="7" type="ORF">MBORA_10970</name>
</gene>
<dbReference type="PATRIC" id="fig|66851.6.peg.1201"/>
<dbReference type="Proteomes" id="UP000077428">
    <property type="component" value="Unassembled WGS sequence"/>
</dbReference>
<evidence type="ECO:0000313" key="8">
    <source>
        <dbReference type="Proteomes" id="UP000077428"/>
    </source>
</evidence>
<comment type="subcellular location">
    <subcellularLocation>
        <location evidence="1">Membrane</location>
        <topology evidence="1">Multi-pass membrane protein</topology>
    </subcellularLocation>
</comment>
<evidence type="ECO:0000256" key="1">
    <source>
        <dbReference type="ARBA" id="ARBA00004141"/>
    </source>
</evidence>
<accession>A0A166AXZ3</accession>
<evidence type="ECO:0000313" key="7">
    <source>
        <dbReference type="EMBL" id="KZX12613.1"/>
    </source>
</evidence>
<evidence type="ECO:0000256" key="5">
    <source>
        <dbReference type="SAM" id="Phobius"/>
    </source>
</evidence>
<keyword evidence="8" id="KW-1185">Reference proteome</keyword>
<dbReference type="RefSeq" id="WP_042692239.1">
    <property type="nucleotide sequence ID" value="NZ_CABMAB010000004.1"/>
</dbReference>
<evidence type="ECO:0000259" key="6">
    <source>
        <dbReference type="Pfam" id="PF04893"/>
    </source>
</evidence>
<feature type="transmembrane region" description="Helical" evidence="5">
    <location>
        <begin position="60"/>
        <end position="87"/>
    </location>
</feature>
<feature type="domain" description="Yip1" evidence="6">
    <location>
        <begin position="14"/>
        <end position="172"/>
    </location>
</feature>
<keyword evidence="2 5" id="KW-0812">Transmembrane</keyword>
<evidence type="ECO:0000256" key="3">
    <source>
        <dbReference type="ARBA" id="ARBA00022989"/>
    </source>
</evidence>
<dbReference type="EMBL" id="LWMU01000067">
    <property type="protein sequence ID" value="KZX12613.1"/>
    <property type="molecule type" value="Genomic_DNA"/>
</dbReference>
<feature type="transmembrane region" description="Helical" evidence="5">
    <location>
        <begin position="107"/>
        <end position="136"/>
    </location>
</feature>
<dbReference type="GO" id="GO:0016020">
    <property type="term" value="C:membrane"/>
    <property type="evidence" value="ECO:0007669"/>
    <property type="project" value="UniProtKB-SubCell"/>
</dbReference>
<feature type="transmembrane region" description="Helical" evidence="5">
    <location>
        <begin position="32"/>
        <end position="53"/>
    </location>
</feature>
<evidence type="ECO:0000256" key="4">
    <source>
        <dbReference type="ARBA" id="ARBA00023136"/>
    </source>
</evidence>
<sequence length="176" mass="19550">MKTKIINFFTNSAKVFIIPDKLFNEKIENPDYGGILSLVVYMAILGLVIGILTKSAFITVFIVIASIIGSLISKLIHCFLTYIFAMLFKVDGEFGQLYNLMCYEDTLNILIIIGTGITVLTGKWIIIPLVFLVGIWKMIVTISAVNSVFKFGYGKSFLSAYGLLILVVIILMGLFL</sequence>
<organism evidence="7 8">
    <name type="scientific">Methanobrevibacter oralis</name>
    <dbReference type="NCBI Taxonomy" id="66851"/>
    <lineage>
        <taxon>Archaea</taxon>
        <taxon>Methanobacteriati</taxon>
        <taxon>Methanobacteriota</taxon>
        <taxon>Methanomada group</taxon>
        <taxon>Methanobacteria</taxon>
        <taxon>Methanobacteriales</taxon>
        <taxon>Methanobacteriaceae</taxon>
        <taxon>Methanobrevibacter</taxon>
    </lineage>
</organism>
<evidence type="ECO:0000256" key="2">
    <source>
        <dbReference type="ARBA" id="ARBA00022692"/>
    </source>
</evidence>
<comment type="caution">
    <text evidence="7">The sequence shown here is derived from an EMBL/GenBank/DDBJ whole genome shotgun (WGS) entry which is preliminary data.</text>
</comment>
<dbReference type="Pfam" id="PF04893">
    <property type="entry name" value="Yip1"/>
    <property type="match status" value="1"/>
</dbReference>